<dbReference type="Gene3D" id="3.40.710.10">
    <property type="entry name" value="DD-peptidase/beta-lactamase superfamily"/>
    <property type="match status" value="1"/>
</dbReference>
<dbReference type="InterPro" id="IPR007887">
    <property type="entry name" value="MecA_N"/>
</dbReference>
<dbReference type="InterPro" id="IPR012338">
    <property type="entry name" value="Beta-lactam/transpept-like"/>
</dbReference>
<evidence type="ECO:0000256" key="4">
    <source>
        <dbReference type="SAM" id="Phobius"/>
    </source>
</evidence>
<dbReference type="GO" id="GO:0008658">
    <property type="term" value="F:penicillin binding"/>
    <property type="evidence" value="ECO:0007669"/>
    <property type="project" value="InterPro"/>
</dbReference>
<dbReference type="SUPFAM" id="SSF54427">
    <property type="entry name" value="NTF2-like"/>
    <property type="match status" value="1"/>
</dbReference>
<organism evidence="8 9">
    <name type="scientific">Zhenpiania hominis</name>
    <dbReference type="NCBI Taxonomy" id="2763644"/>
    <lineage>
        <taxon>Bacteria</taxon>
        <taxon>Bacillati</taxon>
        <taxon>Bacillota</taxon>
        <taxon>Clostridia</taxon>
        <taxon>Peptostreptococcales</taxon>
        <taxon>Anaerovoracaceae</taxon>
        <taxon>Zhenpiania</taxon>
    </lineage>
</organism>
<gene>
    <name evidence="8" type="ORF">H9L42_11990</name>
</gene>
<dbReference type="Gene3D" id="3.10.450.100">
    <property type="entry name" value="NTF2-like, domain 1"/>
    <property type="match status" value="1"/>
</dbReference>
<dbReference type="Proteomes" id="UP000602647">
    <property type="component" value="Unassembled WGS sequence"/>
</dbReference>
<comment type="subcellular location">
    <subcellularLocation>
        <location evidence="1">Membrane</location>
    </subcellularLocation>
</comment>
<dbReference type="Gene3D" id="3.90.1310.10">
    <property type="entry name" value="Penicillin-binding protein 2a (Domain 2)"/>
    <property type="match status" value="1"/>
</dbReference>
<dbReference type="GO" id="GO:0046677">
    <property type="term" value="P:response to antibiotic"/>
    <property type="evidence" value="ECO:0007669"/>
    <property type="project" value="InterPro"/>
</dbReference>
<dbReference type="PANTHER" id="PTHR30627:SF25">
    <property type="entry name" value="PENICILLIN-BINDING PROTEIN 3"/>
    <property type="match status" value="1"/>
</dbReference>
<evidence type="ECO:0000259" key="6">
    <source>
        <dbReference type="Pfam" id="PF03717"/>
    </source>
</evidence>
<name>A0A923NM83_9FIRM</name>
<accession>A0A923NM83</accession>
<feature type="transmembrane region" description="Helical" evidence="4">
    <location>
        <begin position="7"/>
        <end position="27"/>
    </location>
</feature>
<keyword evidence="9" id="KW-1185">Reference proteome</keyword>
<evidence type="ECO:0000256" key="2">
    <source>
        <dbReference type="ARBA" id="ARBA00007171"/>
    </source>
</evidence>
<keyword evidence="4" id="KW-1133">Transmembrane helix</keyword>
<evidence type="ECO:0000313" key="8">
    <source>
        <dbReference type="EMBL" id="MBC6680541.1"/>
    </source>
</evidence>
<feature type="domain" description="Penicillin-binding protein transpeptidase" evidence="5">
    <location>
        <begin position="361"/>
        <end position="676"/>
    </location>
</feature>
<dbReference type="InterPro" id="IPR032710">
    <property type="entry name" value="NTF2-like_dom_sf"/>
</dbReference>
<dbReference type="InterPro" id="IPR001460">
    <property type="entry name" value="PCN-bd_Tpept"/>
</dbReference>
<comment type="caution">
    <text evidence="8">The sequence shown here is derived from an EMBL/GenBank/DDBJ whole genome shotgun (WGS) entry which is preliminary data.</text>
</comment>
<dbReference type="InterPro" id="IPR036138">
    <property type="entry name" value="PBP_dimer_sf"/>
</dbReference>
<feature type="domain" description="Penicillin-binding protein dimerisation" evidence="6">
    <location>
        <begin position="148"/>
        <end position="325"/>
    </location>
</feature>
<dbReference type="Gene3D" id="3.30.1390.30">
    <property type="entry name" value="Penicillin-binding protein 2a, domain 3"/>
    <property type="match status" value="1"/>
</dbReference>
<dbReference type="Pfam" id="PF05223">
    <property type="entry name" value="MecA_N"/>
    <property type="match status" value="1"/>
</dbReference>
<dbReference type="EMBL" id="JACRYT010000014">
    <property type="protein sequence ID" value="MBC6680541.1"/>
    <property type="molecule type" value="Genomic_DNA"/>
</dbReference>
<feature type="domain" description="NTF2-like N-terminal transpeptidase" evidence="7">
    <location>
        <begin position="32"/>
        <end position="140"/>
    </location>
</feature>
<dbReference type="Pfam" id="PF03717">
    <property type="entry name" value="PBP_dimer"/>
    <property type="match status" value="1"/>
</dbReference>
<dbReference type="GO" id="GO:0005886">
    <property type="term" value="C:plasma membrane"/>
    <property type="evidence" value="ECO:0007669"/>
    <property type="project" value="TreeGrafter"/>
</dbReference>
<evidence type="ECO:0000259" key="7">
    <source>
        <dbReference type="Pfam" id="PF05223"/>
    </source>
</evidence>
<keyword evidence="4" id="KW-0812">Transmembrane</keyword>
<dbReference type="GO" id="GO:0071555">
    <property type="term" value="P:cell wall organization"/>
    <property type="evidence" value="ECO:0007669"/>
    <property type="project" value="TreeGrafter"/>
</dbReference>
<dbReference type="AlphaFoldDB" id="A0A923NM83"/>
<dbReference type="GO" id="GO:0071972">
    <property type="term" value="F:peptidoglycan L,D-transpeptidase activity"/>
    <property type="evidence" value="ECO:0007669"/>
    <property type="project" value="TreeGrafter"/>
</dbReference>
<protein>
    <submittedName>
        <fullName evidence="8">Penicillin-binding transpeptidase domain-containing protein</fullName>
    </submittedName>
</protein>
<dbReference type="PANTHER" id="PTHR30627">
    <property type="entry name" value="PEPTIDOGLYCAN D,D-TRANSPEPTIDASE"/>
    <property type="match status" value="1"/>
</dbReference>
<evidence type="ECO:0000259" key="5">
    <source>
        <dbReference type="Pfam" id="PF00905"/>
    </source>
</evidence>
<dbReference type="SUPFAM" id="SSF56601">
    <property type="entry name" value="beta-lactamase/transpeptidase-like"/>
    <property type="match status" value="1"/>
</dbReference>
<comment type="similarity">
    <text evidence="2">Belongs to the transpeptidase family.</text>
</comment>
<evidence type="ECO:0000313" key="9">
    <source>
        <dbReference type="Proteomes" id="UP000602647"/>
    </source>
</evidence>
<reference evidence="8" key="1">
    <citation type="submission" date="2020-08" db="EMBL/GenBank/DDBJ databases">
        <title>Genome public.</title>
        <authorList>
            <person name="Liu C."/>
            <person name="Sun Q."/>
        </authorList>
    </citation>
    <scope>NUCLEOTIDE SEQUENCE</scope>
    <source>
        <strain evidence="8">BX12</strain>
    </source>
</reference>
<dbReference type="Pfam" id="PF00905">
    <property type="entry name" value="Transpeptidase"/>
    <property type="match status" value="1"/>
</dbReference>
<dbReference type="SUPFAM" id="SSF56519">
    <property type="entry name" value="Penicillin binding protein dimerisation domain"/>
    <property type="match status" value="1"/>
</dbReference>
<evidence type="ECO:0000256" key="1">
    <source>
        <dbReference type="ARBA" id="ARBA00004370"/>
    </source>
</evidence>
<evidence type="ECO:0000256" key="3">
    <source>
        <dbReference type="ARBA" id="ARBA00023136"/>
    </source>
</evidence>
<keyword evidence="3 4" id="KW-0472">Membrane</keyword>
<proteinExistence type="inferred from homology"/>
<dbReference type="InterPro" id="IPR005311">
    <property type="entry name" value="PBP_dimer"/>
</dbReference>
<sequence length="683" mass="75550">MKKHKILVIVAGVLILIAAALLIYRFAILKSPEAVLKQYMACIERQEYDSMYEMLDEESRNQVSKKEFVTRNQNIYEGIGAKNITIRVFKEKEGAVSYRTILDSSAGEIRFPNEMNIHKEDGRYRIAWTDGLIFPQLGSEDTVKVVTLEAERGNIYDRNGKLLAGKGAVASVGLIPGKMSEEPSADLKRMAELLDMSVSDIENKLDAEWVKDDLLVPIKKLKKVNENSSSTVDLENAEVQKQLLEIPGVIIGDEESRVYPLAEDTAHLVGYVQGISAEELESRKDKGYDEYSVIGKSGLEKLYEQRLHGIDGEKIVIYNEDGNEKAVLAETKQKDGEDIHLTINAQLQSALYDTYKEDKSCTVAMNPKTGEVLALVSTPSYDSNDFVVGMSENRWKELNNDKDSPMYNRFKQTWCPGSSLKPIVGAVGITSGKLEADQDMGHSGLSWQKDSSWGGYSVTTLHEYSGAANLKNALIYSDNIYFAKAALQIGADTLAQSLQKAGFGQEIPFAVEMNPSQYTNDGKPMSTEIQLADSGYGQGEILVNPLHLASMYSAFFNEGDMIKPYLETSGKTETWLEDVFSKSAVSQIRSDLIEVIQNENGTGHGAQLSDTLLAGKTGTAEIKTSQDDTSGTELGWFCVYNEKGNKENSLLLVTMVEDVKDRGGSAYVVNKSKKILQKYMPAD</sequence>
<dbReference type="InterPro" id="IPR050515">
    <property type="entry name" value="Beta-lactam/transpept"/>
</dbReference>